<accession>A0ABQ4XCN7</accession>
<organism evidence="1 2">
    <name type="scientific">Tanacetum coccineum</name>
    <dbReference type="NCBI Taxonomy" id="301880"/>
    <lineage>
        <taxon>Eukaryota</taxon>
        <taxon>Viridiplantae</taxon>
        <taxon>Streptophyta</taxon>
        <taxon>Embryophyta</taxon>
        <taxon>Tracheophyta</taxon>
        <taxon>Spermatophyta</taxon>
        <taxon>Magnoliopsida</taxon>
        <taxon>eudicotyledons</taxon>
        <taxon>Gunneridae</taxon>
        <taxon>Pentapetalae</taxon>
        <taxon>asterids</taxon>
        <taxon>campanulids</taxon>
        <taxon>Asterales</taxon>
        <taxon>Asteraceae</taxon>
        <taxon>Asteroideae</taxon>
        <taxon>Anthemideae</taxon>
        <taxon>Anthemidinae</taxon>
        <taxon>Tanacetum</taxon>
    </lineage>
</organism>
<gene>
    <name evidence="1" type="ORF">Tco_0677359</name>
</gene>
<dbReference type="InterPro" id="IPR043128">
    <property type="entry name" value="Rev_trsase/Diguanyl_cyclase"/>
</dbReference>
<dbReference type="PANTHER" id="PTHR33064">
    <property type="entry name" value="POL PROTEIN"/>
    <property type="match status" value="1"/>
</dbReference>
<dbReference type="Proteomes" id="UP001151760">
    <property type="component" value="Unassembled WGS sequence"/>
</dbReference>
<sequence>MKTLKFSDTHNMVAFLSKLAESDGFEQIVDFLNAQPIRYALTVNHTIYISWIEQFWSTGMVKTINEEVQLHALVDGKKITISEASVRRDLQIEDEEEVQFLRHMINGKGIHVDPSKIEAVMNWKAPRTLTKVHSFLGLVGYYHRFIENFSKIAKSLTILTQKCKIFD</sequence>
<keyword evidence="2" id="KW-1185">Reference proteome</keyword>
<dbReference type="SUPFAM" id="SSF56672">
    <property type="entry name" value="DNA/RNA polymerases"/>
    <property type="match status" value="1"/>
</dbReference>
<proteinExistence type="predicted"/>
<protein>
    <recommendedName>
        <fullName evidence="3">Reverse transcriptase</fullName>
    </recommendedName>
</protein>
<dbReference type="EMBL" id="BQNB010009385">
    <property type="protein sequence ID" value="GJS62795.1"/>
    <property type="molecule type" value="Genomic_DNA"/>
</dbReference>
<reference evidence="1" key="2">
    <citation type="submission" date="2022-01" db="EMBL/GenBank/DDBJ databases">
        <authorList>
            <person name="Yamashiro T."/>
            <person name="Shiraishi A."/>
            <person name="Satake H."/>
            <person name="Nakayama K."/>
        </authorList>
    </citation>
    <scope>NUCLEOTIDE SEQUENCE</scope>
</reference>
<evidence type="ECO:0008006" key="3">
    <source>
        <dbReference type="Google" id="ProtNLM"/>
    </source>
</evidence>
<comment type="caution">
    <text evidence="1">The sequence shown here is derived from an EMBL/GenBank/DDBJ whole genome shotgun (WGS) entry which is preliminary data.</text>
</comment>
<evidence type="ECO:0000313" key="1">
    <source>
        <dbReference type="EMBL" id="GJS62795.1"/>
    </source>
</evidence>
<dbReference type="PANTHER" id="PTHR33064:SF37">
    <property type="entry name" value="RIBONUCLEASE H"/>
    <property type="match status" value="1"/>
</dbReference>
<evidence type="ECO:0000313" key="2">
    <source>
        <dbReference type="Proteomes" id="UP001151760"/>
    </source>
</evidence>
<dbReference type="InterPro" id="IPR043502">
    <property type="entry name" value="DNA/RNA_pol_sf"/>
</dbReference>
<reference evidence="1" key="1">
    <citation type="journal article" date="2022" name="Int. J. Mol. Sci.">
        <title>Draft Genome of Tanacetum Coccineum: Genomic Comparison of Closely Related Tanacetum-Family Plants.</title>
        <authorList>
            <person name="Yamashiro T."/>
            <person name="Shiraishi A."/>
            <person name="Nakayama K."/>
            <person name="Satake H."/>
        </authorList>
    </citation>
    <scope>NUCLEOTIDE SEQUENCE</scope>
</reference>
<name>A0ABQ4XCN7_9ASTR</name>
<dbReference type="Gene3D" id="3.30.70.270">
    <property type="match status" value="1"/>
</dbReference>
<dbReference type="InterPro" id="IPR051320">
    <property type="entry name" value="Viral_Replic_Matur_Polypro"/>
</dbReference>